<name>A0ACB9H8V0_CICIN</name>
<reference evidence="1 2" key="2">
    <citation type="journal article" date="2022" name="Mol. Ecol. Resour.">
        <title>The genomes of chicory, endive, great burdock and yacon provide insights into Asteraceae paleo-polyploidization history and plant inulin production.</title>
        <authorList>
            <person name="Fan W."/>
            <person name="Wang S."/>
            <person name="Wang H."/>
            <person name="Wang A."/>
            <person name="Jiang F."/>
            <person name="Liu H."/>
            <person name="Zhao H."/>
            <person name="Xu D."/>
            <person name="Zhang Y."/>
        </authorList>
    </citation>
    <scope>NUCLEOTIDE SEQUENCE [LARGE SCALE GENOMIC DNA]</scope>
    <source>
        <strain evidence="2">cv. Punajuju</strain>
        <tissue evidence="1">Leaves</tissue>
    </source>
</reference>
<proteinExistence type="predicted"/>
<comment type="caution">
    <text evidence="1">The sequence shown here is derived from an EMBL/GenBank/DDBJ whole genome shotgun (WGS) entry which is preliminary data.</text>
</comment>
<evidence type="ECO:0000313" key="2">
    <source>
        <dbReference type="Proteomes" id="UP001055811"/>
    </source>
</evidence>
<reference evidence="2" key="1">
    <citation type="journal article" date="2022" name="Mol. Ecol. Resour.">
        <title>The genomes of chicory, endive, great burdock and yacon provide insights into Asteraceae palaeo-polyploidization history and plant inulin production.</title>
        <authorList>
            <person name="Fan W."/>
            <person name="Wang S."/>
            <person name="Wang H."/>
            <person name="Wang A."/>
            <person name="Jiang F."/>
            <person name="Liu H."/>
            <person name="Zhao H."/>
            <person name="Xu D."/>
            <person name="Zhang Y."/>
        </authorList>
    </citation>
    <scope>NUCLEOTIDE SEQUENCE [LARGE SCALE GENOMIC DNA]</scope>
    <source>
        <strain evidence="2">cv. Punajuju</strain>
    </source>
</reference>
<sequence length="146" mass="16080">MKGSLQKKGKNIEDMKMKSINVIDSSRKDMVMAATTSSSKASLWFAYMKVIYSSHATASKGANELQSSVQMGPTGDSPLSAPASDLDTWNYKAKCVNTPQVSENHVVAATNKHIFTLNFLLKKNEEVVKCKIALNFCKDEIENITK</sequence>
<gene>
    <name evidence="1" type="ORF">L2E82_06036</name>
</gene>
<dbReference type="EMBL" id="CM042009">
    <property type="protein sequence ID" value="KAI3792165.1"/>
    <property type="molecule type" value="Genomic_DNA"/>
</dbReference>
<accession>A0ACB9H8V0</accession>
<evidence type="ECO:0000313" key="1">
    <source>
        <dbReference type="EMBL" id="KAI3792165.1"/>
    </source>
</evidence>
<keyword evidence="2" id="KW-1185">Reference proteome</keyword>
<organism evidence="1 2">
    <name type="scientific">Cichorium intybus</name>
    <name type="common">Chicory</name>
    <dbReference type="NCBI Taxonomy" id="13427"/>
    <lineage>
        <taxon>Eukaryota</taxon>
        <taxon>Viridiplantae</taxon>
        <taxon>Streptophyta</taxon>
        <taxon>Embryophyta</taxon>
        <taxon>Tracheophyta</taxon>
        <taxon>Spermatophyta</taxon>
        <taxon>Magnoliopsida</taxon>
        <taxon>eudicotyledons</taxon>
        <taxon>Gunneridae</taxon>
        <taxon>Pentapetalae</taxon>
        <taxon>asterids</taxon>
        <taxon>campanulids</taxon>
        <taxon>Asterales</taxon>
        <taxon>Asteraceae</taxon>
        <taxon>Cichorioideae</taxon>
        <taxon>Cichorieae</taxon>
        <taxon>Cichoriinae</taxon>
        <taxon>Cichorium</taxon>
    </lineage>
</organism>
<protein>
    <submittedName>
        <fullName evidence="1">Uncharacterized protein</fullName>
    </submittedName>
</protein>
<dbReference type="Proteomes" id="UP001055811">
    <property type="component" value="Linkage Group LG01"/>
</dbReference>